<dbReference type="EMBL" id="CP036265">
    <property type="protein sequence ID" value="QDT17775.1"/>
    <property type="molecule type" value="Genomic_DNA"/>
</dbReference>
<evidence type="ECO:0000313" key="4">
    <source>
        <dbReference type="EMBL" id="QDT17775.1"/>
    </source>
</evidence>
<comment type="similarity">
    <text evidence="1">Belongs to the phosphohexose mutase family.</text>
</comment>
<dbReference type="OrthoDB" id="208365at2"/>
<dbReference type="InterPro" id="IPR005844">
    <property type="entry name" value="A-D-PHexomutase_a/b/a-I"/>
</dbReference>
<accession>A0A517PEH4</accession>
<dbReference type="Proteomes" id="UP000318741">
    <property type="component" value="Chromosome"/>
</dbReference>
<keyword evidence="5" id="KW-1185">Reference proteome</keyword>
<dbReference type="GO" id="GO:0005975">
    <property type="term" value="P:carbohydrate metabolic process"/>
    <property type="evidence" value="ECO:0007669"/>
    <property type="project" value="InterPro"/>
</dbReference>
<protein>
    <submittedName>
        <fullName evidence="4">Phosphoglucomutase/phosphomannomutase, alpha/beta/alpha domain I</fullName>
    </submittedName>
</protein>
<gene>
    <name evidence="4" type="ORF">CA12_39080</name>
</gene>
<evidence type="ECO:0000259" key="3">
    <source>
        <dbReference type="Pfam" id="PF02878"/>
    </source>
</evidence>
<dbReference type="AlphaFoldDB" id="A0A517PEH4"/>
<sequence length="389" mass="40409">MLRCPTAAAPISRGTHLARLASGWAECAGCPHAAELAGASPTLRRRLERRPRGERPDPFGGVAGADFSPEEAGALAARFAATLPPRAAVVLGRDERATHAPFLPVVAAVLRHAGCDVLHLGEALEPTIRFAVRKTGAAGGLWLAAPDRPAGHAGLIPLAAGGRPLTDAEAAAVLSNEPRIDRQTGIERGCGAAAEHEASLWPAFRTLSALRIRLASPSTAVRTRFDRLFAALPDDLRTVAVSPDAHSGDLLETMRESLGDIRLFVDSSSARCREFAADGTPVPWTETVRTLAADAVRRASKKPAAPTVALAAELADDLRLKIAAAGGRVREVEDTPAALWTAVEDGCTLAAGTADRAVFATPHGPAADAALVLAALLRSAATAPGHRAR</sequence>
<name>A0A517PEH4_9PLAN</name>
<dbReference type="Pfam" id="PF02878">
    <property type="entry name" value="PGM_PMM_I"/>
    <property type="match status" value="1"/>
</dbReference>
<dbReference type="GO" id="GO:0016868">
    <property type="term" value="F:intramolecular phosphotransferase activity"/>
    <property type="evidence" value="ECO:0007669"/>
    <property type="project" value="InterPro"/>
</dbReference>
<dbReference type="InterPro" id="IPR016055">
    <property type="entry name" value="A-D-PHexomutase_a/b/a-I/II/III"/>
</dbReference>
<dbReference type="KEGG" id="acaf:CA12_39080"/>
<dbReference type="SUPFAM" id="SSF53738">
    <property type="entry name" value="Phosphoglucomutase, first 3 domains"/>
    <property type="match status" value="1"/>
</dbReference>
<feature type="region of interest" description="Disordered" evidence="2">
    <location>
        <begin position="41"/>
        <end position="63"/>
    </location>
</feature>
<evidence type="ECO:0000256" key="1">
    <source>
        <dbReference type="ARBA" id="ARBA00010231"/>
    </source>
</evidence>
<dbReference type="Gene3D" id="3.40.120.10">
    <property type="entry name" value="Alpha-D-Glucose-1,6-Bisphosphate, subunit A, domain 3"/>
    <property type="match status" value="1"/>
</dbReference>
<evidence type="ECO:0000256" key="2">
    <source>
        <dbReference type="SAM" id="MobiDB-lite"/>
    </source>
</evidence>
<dbReference type="RefSeq" id="WP_145360780.1">
    <property type="nucleotide sequence ID" value="NZ_CP036265.1"/>
</dbReference>
<proteinExistence type="inferred from homology"/>
<feature type="domain" description="Alpha-D-phosphohexomutase alpha/beta/alpha" evidence="3">
    <location>
        <begin position="61"/>
        <end position="173"/>
    </location>
</feature>
<evidence type="ECO:0000313" key="5">
    <source>
        <dbReference type="Proteomes" id="UP000318741"/>
    </source>
</evidence>
<organism evidence="4 5">
    <name type="scientific">Alienimonas californiensis</name>
    <dbReference type="NCBI Taxonomy" id="2527989"/>
    <lineage>
        <taxon>Bacteria</taxon>
        <taxon>Pseudomonadati</taxon>
        <taxon>Planctomycetota</taxon>
        <taxon>Planctomycetia</taxon>
        <taxon>Planctomycetales</taxon>
        <taxon>Planctomycetaceae</taxon>
        <taxon>Alienimonas</taxon>
    </lineage>
</organism>
<reference evidence="4 5" key="1">
    <citation type="submission" date="2019-02" db="EMBL/GenBank/DDBJ databases">
        <title>Deep-cultivation of Planctomycetes and their phenomic and genomic characterization uncovers novel biology.</title>
        <authorList>
            <person name="Wiegand S."/>
            <person name="Jogler M."/>
            <person name="Boedeker C."/>
            <person name="Pinto D."/>
            <person name="Vollmers J."/>
            <person name="Rivas-Marin E."/>
            <person name="Kohn T."/>
            <person name="Peeters S.H."/>
            <person name="Heuer A."/>
            <person name="Rast P."/>
            <person name="Oberbeckmann S."/>
            <person name="Bunk B."/>
            <person name="Jeske O."/>
            <person name="Meyerdierks A."/>
            <person name="Storesund J.E."/>
            <person name="Kallscheuer N."/>
            <person name="Luecker S."/>
            <person name="Lage O.M."/>
            <person name="Pohl T."/>
            <person name="Merkel B.J."/>
            <person name="Hornburger P."/>
            <person name="Mueller R.-W."/>
            <person name="Bruemmer F."/>
            <person name="Labrenz M."/>
            <person name="Spormann A.M."/>
            <person name="Op den Camp H."/>
            <person name="Overmann J."/>
            <person name="Amann R."/>
            <person name="Jetten M.S.M."/>
            <person name="Mascher T."/>
            <person name="Medema M.H."/>
            <person name="Devos D.P."/>
            <person name="Kaster A.-K."/>
            <person name="Ovreas L."/>
            <person name="Rohde M."/>
            <person name="Galperin M.Y."/>
            <person name="Jogler C."/>
        </authorList>
    </citation>
    <scope>NUCLEOTIDE SEQUENCE [LARGE SCALE GENOMIC DNA]</scope>
    <source>
        <strain evidence="4 5">CA12</strain>
    </source>
</reference>